<feature type="domain" description="TLC" evidence="7">
    <location>
        <begin position="79"/>
        <end position="301"/>
    </location>
</feature>
<protein>
    <recommendedName>
        <fullName evidence="7">TLC domain-containing protein</fullName>
    </recommendedName>
</protein>
<evidence type="ECO:0000313" key="8">
    <source>
        <dbReference type="EMBL" id="GJQ11333.1"/>
    </source>
</evidence>
<gene>
    <name evidence="8" type="ORF">GpartN1_g3124.t1</name>
</gene>
<evidence type="ECO:0000256" key="6">
    <source>
        <dbReference type="SAM" id="Phobius"/>
    </source>
</evidence>
<feature type="transmembrane region" description="Helical" evidence="6">
    <location>
        <begin position="88"/>
        <end position="107"/>
    </location>
</feature>
<dbReference type="Pfam" id="PF03798">
    <property type="entry name" value="TRAM_LAG1_CLN8"/>
    <property type="match status" value="1"/>
</dbReference>
<sequence length="322" mass="37854">MLEEVSSNGLNTHMICENIKIFINILREQQDTAFPRLSNSAWKREELLLSLLVGCSVWLLRVWLQKVVFSKVFQKYSIRVRRKLSENLYYSITYCLSFACGLITLTLEDWRLDLCGPLLVELWSPYPPPLSTFFRSYYVVELGYYLGSLVFLLLADTKHSDFLEFCIHHVATILLVYISYSFRYVRIGLVILVLHDASDILLYSTKCVYYMGFRPLDSIMFTIFAMIFYFTRLFVFPRIIWGVAVDVIRLILRDHSFSGFANNWPVHFSHYFICLVALSTLELLHCFWFSLILKMIGRVIFTSFEKLREEGDIRSDDEDSEQ</sequence>
<feature type="transmembrane region" description="Helical" evidence="6">
    <location>
        <begin position="268"/>
        <end position="293"/>
    </location>
</feature>
<feature type="transmembrane region" description="Helical" evidence="6">
    <location>
        <begin position="47"/>
        <end position="68"/>
    </location>
</feature>
<feature type="transmembrane region" description="Helical" evidence="6">
    <location>
        <begin position="216"/>
        <end position="235"/>
    </location>
</feature>
<dbReference type="InterPro" id="IPR016439">
    <property type="entry name" value="Lag1/Lac1-like"/>
</dbReference>
<dbReference type="PANTHER" id="PTHR12560">
    <property type="entry name" value="LONGEVITY ASSURANCE FACTOR 1 LAG1"/>
    <property type="match status" value="1"/>
</dbReference>
<dbReference type="Proteomes" id="UP001061958">
    <property type="component" value="Unassembled WGS sequence"/>
</dbReference>
<evidence type="ECO:0000313" key="9">
    <source>
        <dbReference type="Proteomes" id="UP001061958"/>
    </source>
</evidence>
<evidence type="ECO:0000256" key="5">
    <source>
        <dbReference type="PROSITE-ProRule" id="PRU00205"/>
    </source>
</evidence>
<dbReference type="PANTHER" id="PTHR12560:SF0">
    <property type="entry name" value="LD18904P"/>
    <property type="match status" value="1"/>
</dbReference>
<keyword evidence="4 5" id="KW-0472">Membrane</keyword>
<comment type="caution">
    <text evidence="8">The sequence shown here is derived from an EMBL/GenBank/DDBJ whole genome shotgun (WGS) entry which is preliminary data.</text>
</comment>
<feature type="transmembrane region" description="Helical" evidence="6">
    <location>
        <begin position="136"/>
        <end position="155"/>
    </location>
</feature>
<keyword evidence="9" id="KW-1185">Reference proteome</keyword>
<reference evidence="8" key="1">
    <citation type="journal article" date="2022" name="Proc. Natl. Acad. Sci. U.S.A.">
        <title>Life cycle and functional genomics of the unicellular red alga Galdieria for elucidating algal and plant evolution and industrial use.</title>
        <authorList>
            <person name="Hirooka S."/>
            <person name="Itabashi T."/>
            <person name="Ichinose T.M."/>
            <person name="Onuma R."/>
            <person name="Fujiwara T."/>
            <person name="Yamashita S."/>
            <person name="Jong L.W."/>
            <person name="Tomita R."/>
            <person name="Iwane A.H."/>
            <person name="Miyagishima S.Y."/>
        </authorList>
    </citation>
    <scope>NUCLEOTIDE SEQUENCE</scope>
    <source>
        <strain evidence="8">NBRC 102759</strain>
    </source>
</reference>
<proteinExistence type="predicted"/>
<dbReference type="OrthoDB" id="537032at2759"/>
<dbReference type="EMBL" id="BQMJ01000023">
    <property type="protein sequence ID" value="GJQ11333.1"/>
    <property type="molecule type" value="Genomic_DNA"/>
</dbReference>
<evidence type="ECO:0000256" key="1">
    <source>
        <dbReference type="ARBA" id="ARBA00004141"/>
    </source>
</evidence>
<name>A0A9C7UPY0_9RHOD</name>
<evidence type="ECO:0000259" key="7">
    <source>
        <dbReference type="PROSITE" id="PS50922"/>
    </source>
</evidence>
<evidence type="ECO:0000256" key="4">
    <source>
        <dbReference type="ARBA" id="ARBA00023136"/>
    </source>
</evidence>
<dbReference type="SMART" id="SM00724">
    <property type="entry name" value="TLC"/>
    <property type="match status" value="1"/>
</dbReference>
<dbReference type="GO" id="GO:0046513">
    <property type="term" value="P:ceramide biosynthetic process"/>
    <property type="evidence" value="ECO:0007669"/>
    <property type="project" value="InterPro"/>
</dbReference>
<feature type="transmembrane region" description="Helical" evidence="6">
    <location>
        <begin position="162"/>
        <end position="180"/>
    </location>
</feature>
<comment type="subcellular location">
    <subcellularLocation>
        <location evidence="1">Membrane</location>
        <topology evidence="1">Multi-pass membrane protein</topology>
    </subcellularLocation>
</comment>
<dbReference type="AlphaFoldDB" id="A0A9C7UPY0"/>
<evidence type="ECO:0000256" key="3">
    <source>
        <dbReference type="ARBA" id="ARBA00022989"/>
    </source>
</evidence>
<keyword evidence="2 5" id="KW-0812">Transmembrane</keyword>
<reference evidence="8" key="2">
    <citation type="submission" date="2022-01" db="EMBL/GenBank/DDBJ databases">
        <authorList>
            <person name="Hirooka S."/>
            <person name="Miyagishima S.Y."/>
        </authorList>
    </citation>
    <scope>NUCLEOTIDE SEQUENCE</scope>
    <source>
        <strain evidence="8">NBRC 102759</strain>
    </source>
</reference>
<accession>A0A9C7UPY0</accession>
<organism evidence="8 9">
    <name type="scientific">Galdieria partita</name>
    <dbReference type="NCBI Taxonomy" id="83374"/>
    <lineage>
        <taxon>Eukaryota</taxon>
        <taxon>Rhodophyta</taxon>
        <taxon>Bangiophyceae</taxon>
        <taxon>Galdieriales</taxon>
        <taxon>Galdieriaceae</taxon>
        <taxon>Galdieria</taxon>
    </lineage>
</organism>
<dbReference type="GO" id="GO:0050291">
    <property type="term" value="F:sphingosine N-acyltransferase activity"/>
    <property type="evidence" value="ECO:0007669"/>
    <property type="project" value="InterPro"/>
</dbReference>
<evidence type="ECO:0000256" key="2">
    <source>
        <dbReference type="ARBA" id="ARBA00022692"/>
    </source>
</evidence>
<dbReference type="PROSITE" id="PS50922">
    <property type="entry name" value="TLC"/>
    <property type="match status" value="1"/>
</dbReference>
<dbReference type="GO" id="GO:0016020">
    <property type="term" value="C:membrane"/>
    <property type="evidence" value="ECO:0007669"/>
    <property type="project" value="UniProtKB-SubCell"/>
</dbReference>
<keyword evidence="3 6" id="KW-1133">Transmembrane helix</keyword>
<dbReference type="PIRSF" id="PIRSF005225">
    <property type="entry name" value="LAG1_LAC1"/>
    <property type="match status" value="1"/>
</dbReference>
<dbReference type="InterPro" id="IPR006634">
    <property type="entry name" value="TLC-dom"/>
</dbReference>